<feature type="region of interest" description="Disordered" evidence="2">
    <location>
        <begin position="359"/>
        <end position="393"/>
    </location>
</feature>
<name>A0ABD1R1U0_9LAMI</name>
<evidence type="ECO:0000256" key="1">
    <source>
        <dbReference type="SAM" id="Coils"/>
    </source>
</evidence>
<sequence>MAAKILHTLTDDNPDLQKQIGCMTGIFQLFDRQPILAGRRSVGHSSKRLPPGNSHFHNDTLETESNNVDRRSAPVEKYSNNNIQERQRVSTESSRASFSSSRSSSFSSLDYNRTNQLEPASFDRMIFPETPSRNPAMNMQNSSPQFSRQALDLRDVVKDSMYREFQSLSAKAKTIDAEPDLMVKFKDFPRPLPRITDGSQDSAKFREAPWYHNERRELLRSSSYHSKDGSSFSISEDAPRFSYDGRKISYVPFESRDVSKSAQKLKDLPRFSLDSREDSMRSSNTNLKSIFHSKTSHKDSGEFNGKVQSLQQTSGNQARPTNVVAKLMGLETLPDSVVAGDTNSSFGRTYPVEEFVNFSRSSTEMDSSKPIQLSSSSKLWKEPSSPRGRNPDSVMKLISRFSIESAPKKQIHMTRLSRKPTSRSTRGSAKAPNTFPSVYSEIEKRLKDIEFTHSGKDLRALKQILEAMQAKGLLETQKEGQDYNFTCPNDQRYTSSRHDARTVNNRKLQTGQVLASSPKRADSLRHFESPIVIMKPVILVQKSDMPASYGFSGLPKLQGGEFIDNRKGLSSGRAAKDQIFKERSRENSVNSVNMRIDNRNLKTAHTSERSQQLHKESTPGFRKSSESISPRMQQKKLDLENRSKPPIPPDSIKSRRQSNKQQEESSSPGGLHRPKHPNSQQSDYRLSEGSSNLRNLNFQENEISVQSNVGMILSSKNVKVTSFDESSLEIMKSAAEFLISGVVEKKSNRMVSEKEQAEACAPPQYPSPVSVLDNTVYTDDSPSPVKHVVKTPKGDESIDSDRILNMVEGSSADDFIPNSRRSGTASEINGKKLQNIENLVQKLRRLNSSHDEAHTDYIASLCENNNPDHRYISEILLASGFLLRDLSSSLTNFQFHPSGHPINPELFLVLEQTKASSLHKEECSAEKTTQLITKEKFHRKLFFDVVNEILPRKLALVGPFSEPWLRPNKLARKALNAQKLLKELCSEIEELQTKNSKCSSDDEDDGLKNVLYEDLMHQSESWINFNSEISGIVLDVERLIFKDLVDEVVVGTAAGLKTKPIRRRQIFAE</sequence>
<feature type="compositionally biased region" description="Basic and acidic residues" evidence="2">
    <location>
        <begin position="574"/>
        <end position="586"/>
    </location>
</feature>
<dbReference type="InterPro" id="IPR032795">
    <property type="entry name" value="DUF3741-assoc"/>
</dbReference>
<feature type="domain" description="DUF3741" evidence="4">
    <location>
        <begin position="314"/>
        <end position="336"/>
    </location>
</feature>
<protein>
    <recommendedName>
        <fullName evidence="7">DUF4378 domain-containing protein</fullName>
    </recommendedName>
</protein>
<feature type="domain" description="DUF4378" evidence="3">
    <location>
        <begin position="868"/>
        <end position="1047"/>
    </location>
</feature>
<feature type="region of interest" description="Disordered" evidence="2">
    <location>
        <begin position="560"/>
        <end position="688"/>
    </location>
</feature>
<evidence type="ECO:0000256" key="2">
    <source>
        <dbReference type="SAM" id="MobiDB-lite"/>
    </source>
</evidence>
<feature type="coiled-coil region" evidence="1">
    <location>
        <begin position="974"/>
        <end position="1001"/>
    </location>
</feature>
<feature type="compositionally biased region" description="Low complexity" evidence="2">
    <location>
        <begin position="368"/>
        <end position="386"/>
    </location>
</feature>
<dbReference type="Proteomes" id="UP001604277">
    <property type="component" value="Unassembled WGS sequence"/>
</dbReference>
<accession>A0ABD1R1U0</accession>
<dbReference type="InterPro" id="IPR033334">
    <property type="entry name" value="LNG1/2"/>
</dbReference>
<dbReference type="Pfam" id="PF14309">
    <property type="entry name" value="DUF4378"/>
    <property type="match status" value="1"/>
</dbReference>
<evidence type="ECO:0000259" key="3">
    <source>
        <dbReference type="Pfam" id="PF14309"/>
    </source>
</evidence>
<dbReference type="AlphaFoldDB" id="A0ABD1R1U0"/>
<evidence type="ECO:0000313" key="5">
    <source>
        <dbReference type="EMBL" id="KAL2482086.1"/>
    </source>
</evidence>
<feature type="compositionally biased region" description="Basic and acidic residues" evidence="2">
    <location>
        <begin position="596"/>
        <end position="617"/>
    </location>
</feature>
<evidence type="ECO:0008006" key="7">
    <source>
        <dbReference type="Google" id="ProtNLM"/>
    </source>
</evidence>
<feature type="compositionally biased region" description="Low complexity" evidence="2">
    <location>
        <begin position="93"/>
        <end position="108"/>
    </location>
</feature>
<proteinExistence type="predicted"/>
<evidence type="ECO:0000313" key="6">
    <source>
        <dbReference type="Proteomes" id="UP001604277"/>
    </source>
</evidence>
<feature type="compositionally biased region" description="Polar residues" evidence="2">
    <location>
        <begin position="677"/>
        <end position="688"/>
    </location>
</feature>
<feature type="compositionally biased region" description="Basic residues" evidence="2">
    <location>
        <begin position="409"/>
        <end position="421"/>
    </location>
</feature>
<gene>
    <name evidence="5" type="ORF">Fot_43530</name>
</gene>
<keyword evidence="1" id="KW-0175">Coiled coil</keyword>
<dbReference type="InterPro" id="IPR025486">
    <property type="entry name" value="DUF4378"/>
</dbReference>
<dbReference type="EMBL" id="JBFOLJ010000013">
    <property type="protein sequence ID" value="KAL2482086.1"/>
    <property type="molecule type" value="Genomic_DNA"/>
</dbReference>
<dbReference type="PANTHER" id="PTHR31680:SF4">
    <property type="entry name" value="LONGIFOLIA PROTEIN"/>
    <property type="match status" value="1"/>
</dbReference>
<reference evidence="6" key="1">
    <citation type="submission" date="2024-07" db="EMBL/GenBank/DDBJ databases">
        <title>Two chromosome-level genome assemblies of Korean endemic species Abeliophyllum distichum and Forsythia ovata (Oleaceae).</title>
        <authorList>
            <person name="Jang H."/>
        </authorList>
    </citation>
    <scope>NUCLEOTIDE SEQUENCE [LARGE SCALE GENOMIC DNA]</scope>
</reference>
<feature type="region of interest" description="Disordered" evidence="2">
    <location>
        <begin position="41"/>
        <end position="112"/>
    </location>
</feature>
<comment type="caution">
    <text evidence="5">The sequence shown here is derived from an EMBL/GenBank/DDBJ whole genome shotgun (WGS) entry which is preliminary data.</text>
</comment>
<evidence type="ECO:0000259" key="4">
    <source>
        <dbReference type="Pfam" id="PF14383"/>
    </source>
</evidence>
<keyword evidence="6" id="KW-1185">Reference proteome</keyword>
<feature type="region of interest" description="Disordered" evidence="2">
    <location>
        <begin position="408"/>
        <end position="434"/>
    </location>
</feature>
<dbReference type="Pfam" id="PF14383">
    <property type="entry name" value="VARLMGL"/>
    <property type="match status" value="1"/>
</dbReference>
<dbReference type="PANTHER" id="PTHR31680">
    <property type="entry name" value="LONGIFOLIA PROTEIN"/>
    <property type="match status" value="1"/>
</dbReference>
<organism evidence="5 6">
    <name type="scientific">Forsythia ovata</name>
    <dbReference type="NCBI Taxonomy" id="205694"/>
    <lineage>
        <taxon>Eukaryota</taxon>
        <taxon>Viridiplantae</taxon>
        <taxon>Streptophyta</taxon>
        <taxon>Embryophyta</taxon>
        <taxon>Tracheophyta</taxon>
        <taxon>Spermatophyta</taxon>
        <taxon>Magnoliopsida</taxon>
        <taxon>eudicotyledons</taxon>
        <taxon>Gunneridae</taxon>
        <taxon>Pentapetalae</taxon>
        <taxon>asterids</taxon>
        <taxon>lamiids</taxon>
        <taxon>Lamiales</taxon>
        <taxon>Oleaceae</taxon>
        <taxon>Forsythieae</taxon>
        <taxon>Forsythia</taxon>
    </lineage>
</organism>